<name>A0A223ARU7_9FIRM</name>
<reference evidence="2" key="1">
    <citation type="submission" date="2016-05" db="EMBL/GenBank/DDBJ databases">
        <authorList>
            <person name="Holder M.E."/>
            <person name="Ajami N.J."/>
            <person name="Petrosino J.F."/>
        </authorList>
    </citation>
    <scope>NUCLEOTIDE SEQUENCE [LARGE SCALE GENOMIC DNA]</scope>
    <source>
        <strain evidence="2">ATCC 700696</strain>
    </source>
</reference>
<dbReference type="Pfam" id="PF08309">
    <property type="entry name" value="LVIVD"/>
    <property type="match status" value="3"/>
</dbReference>
<dbReference type="OrthoDB" id="8375at2"/>
<gene>
    <name evidence="1" type="ORF">AXF17_03890</name>
</gene>
<protein>
    <recommendedName>
        <fullName evidence="3">LVIVD repeat protein</fullName>
    </recommendedName>
</protein>
<dbReference type="RefSeq" id="WP_094233904.1">
    <property type="nucleotide sequence ID" value="NZ_CP016199.1"/>
</dbReference>
<keyword evidence="2" id="KW-1185">Reference proteome</keyword>
<proteinExistence type="predicted"/>
<accession>A0A223ARU7</accession>
<dbReference type="EMBL" id="CP016199">
    <property type="protein sequence ID" value="ASS37676.1"/>
    <property type="molecule type" value="Genomic_DNA"/>
</dbReference>
<sequence>MSRREEMLFKNTEFVGYSDLNKKPGFQMGMHRTKDGRYYLYTACFRDNGFNIVDVTEPANPVAKWVEGDWVGEVHDGQSLAKLQVADGKLIACYGGTMRVLHGTHEQPYWGGFKIYDIETDPLNPKLLGQFECEDGPGVHRSFYNGGDYAYIMGSKRNFRGFILRIVDISDPSNPTEVGSWWADGQYLGNKKASDMPEVGTEPFMKLPNGHAITVKDDVVYAAFPNVGFCMIDVQDKSRPRLLGNVSLNPPFSNGQSGAAVHTAMPLGDRPFAIVTTEGERTWYFDNNREEGMFHKITSQPMNIIGMVETADKDNPALISVFPYPEVPEEYKKCHGENFNIIDGQRVVFGPHNMFDAFGQDCLESRDDRVYNCHFQAGLRIYDVSDPFVPKEIAYFMPPDPEGTWFDIEEGTLFPGPHVGHAEDCIVDDRGYIYVDTYQDGLYIVRCTV</sequence>
<evidence type="ECO:0008006" key="3">
    <source>
        <dbReference type="Google" id="ProtNLM"/>
    </source>
</evidence>
<dbReference type="InterPro" id="IPR013211">
    <property type="entry name" value="LVIVD"/>
</dbReference>
<evidence type="ECO:0000313" key="1">
    <source>
        <dbReference type="EMBL" id="ASS37676.1"/>
    </source>
</evidence>
<organism evidence="1 2">
    <name type="scientific">Mogibacterium pumilum</name>
    <dbReference type="NCBI Taxonomy" id="86332"/>
    <lineage>
        <taxon>Bacteria</taxon>
        <taxon>Bacillati</taxon>
        <taxon>Bacillota</taxon>
        <taxon>Clostridia</taxon>
        <taxon>Peptostreptococcales</taxon>
        <taxon>Anaerovoracaceae</taxon>
        <taxon>Mogibacterium</taxon>
    </lineage>
</organism>
<dbReference type="Proteomes" id="UP000214689">
    <property type="component" value="Chromosome"/>
</dbReference>
<evidence type="ECO:0000313" key="2">
    <source>
        <dbReference type="Proteomes" id="UP000214689"/>
    </source>
</evidence>
<dbReference type="SUPFAM" id="SSF101908">
    <property type="entry name" value="Putative isomerase YbhE"/>
    <property type="match status" value="1"/>
</dbReference>
<dbReference type="AlphaFoldDB" id="A0A223ARU7"/>